<evidence type="ECO:0000313" key="2">
    <source>
        <dbReference type="EMBL" id="AAA29166.1"/>
    </source>
</evidence>
<dbReference type="Pfam" id="PF05295">
    <property type="entry name" value="Luciferase_N"/>
    <property type="match status" value="1"/>
</dbReference>
<protein>
    <submittedName>
        <fullName evidence="2">Luciferin-binding protein</fullName>
    </submittedName>
</protein>
<dbReference type="InterPro" id="IPR007959">
    <property type="entry name" value="Dino_Luciferase_N"/>
</dbReference>
<sequence length="668" mass="75494">MASRGQLVQFLANEGKVDQKVIAYMTNQMKLTSVSDFANYFTSSEFEKGVQDDIVAQVSPFNADVSKPDAKIQTARLRAAWKAAQTGANAIQATGAAPAPSTKVVGMGWTSQEITTTDADASLKPWSTRRATRQSSWTCRCHRDRPSGFLARSMVVKATNKRVEEHIYARERKGEMVYRVVDSTTKCETDDERVIAVKENPLRLEFFHRHVTDGYRTYWQAPVEPVEKMIRELIGIAGKLQAKRSLWRPRCSLRNDHGCLARQLVRAMVESIREPARFISCSNVSVKDCKGFVQRTLTANGVTYTDNIYDDEASCEIVYRKLVNGVEADIERVVALRTHPLQLEFHQRNKVDGFRVQWDMPRSAPLNAVDAFVREAKRMDSTPPTTIGYGITSDPIRECSYDSLLTAIQASIKQPWKVIDVDRTACQVTDCNGYVERKMTLKATGECVLERVTVNEEIGEVTYNKCGKDGQPSNVERVLAIHTPLRLEFYERNVSDGMRLNWQAPYAIARQTFENIIKLANQLEKNTSDFIGYCLASKPISGATQDAVWKAMLYSVRNPAESGLKVDNVTIRDMPGYMQRSMRLLDMPGTPTVTDNVRVIESAQEITYCPVKGRDESEEERVFAIRTDTLRLEMFSRHSKDEMRFEWLAPSSVANDVFNSVTSLAQRM</sequence>
<dbReference type="AlphaFoldDB" id="Q39913"/>
<evidence type="ECO:0000259" key="1">
    <source>
        <dbReference type="Pfam" id="PF05295"/>
    </source>
</evidence>
<reference evidence="2" key="1">
    <citation type="journal article" date="1993" name="J. Biol. Chem.">
        <title>Molecular cloning and genomic organization of a gene for luciferin-binding protein from the dinoflagellate Gonyaulax polyedra.</title>
        <authorList>
            <person name="Lee D.H."/>
            <person name="Mittag M."/>
            <person name="Sczekan S."/>
            <person name="Morse D."/>
            <person name="Hastings J.W."/>
        </authorList>
    </citation>
    <scope>NUCLEOTIDE SEQUENCE</scope>
    <source>
        <strain evidence="2">GP70</strain>
    </source>
</reference>
<dbReference type="EMBL" id="L06908">
    <property type="protein sequence ID" value="AAA29166.1"/>
    <property type="molecule type" value="Genomic_DNA"/>
</dbReference>
<proteinExistence type="predicted"/>
<feature type="domain" description="Dinoflagellate luciferase N-terminal" evidence="1">
    <location>
        <begin position="1"/>
        <end position="85"/>
    </location>
</feature>
<dbReference type="PIR" id="A46051">
    <property type="entry name" value="A46051"/>
</dbReference>
<organism evidence="2">
    <name type="scientific">Lingulaulax polyedra</name>
    <name type="common">Dinoflagellate</name>
    <name type="synonym">Lingulodinium polyedra</name>
    <dbReference type="NCBI Taxonomy" id="160621"/>
    <lineage>
        <taxon>Eukaryota</taxon>
        <taxon>Sar</taxon>
        <taxon>Alveolata</taxon>
        <taxon>Dinophyceae</taxon>
        <taxon>Gonyaulacales</taxon>
        <taxon>Lingulodiniaceae</taxon>
        <taxon>Lingulaulax</taxon>
    </lineage>
</organism>
<accession>Q39913</accession>
<name>Q39913_LINPO</name>